<proteinExistence type="predicted"/>
<protein>
    <submittedName>
        <fullName evidence="1">Uncharacterized protein</fullName>
    </submittedName>
</protein>
<reference evidence="1 2" key="1">
    <citation type="submission" date="2009-10" db="EMBL/GenBank/DDBJ databases">
        <title>Complete sequence of chromosome of Ammonifex degensii KC4.</title>
        <authorList>
            <consortium name="US DOE Joint Genome Institute"/>
            <person name="Kerfeld C."/>
            <person name="Goodner B."/>
            <person name="Huber H."/>
            <person name="Stetter K."/>
            <person name="Lucas S."/>
            <person name="Copeland A."/>
            <person name="Lapidus A."/>
            <person name="Glavina del Rio T."/>
            <person name="Dalin E."/>
            <person name="Tice H."/>
            <person name="Bruce D."/>
            <person name="Goodwin L."/>
            <person name="Pitluck S."/>
            <person name="Saunders E."/>
            <person name="Brettin T."/>
            <person name="Detter J.C."/>
            <person name="Han C."/>
            <person name="Larimer F."/>
            <person name="Land M."/>
            <person name="Hauser L."/>
            <person name="Kyrpides N."/>
            <person name="Ovchinnikova G."/>
            <person name="Richardson P."/>
        </authorList>
    </citation>
    <scope>NUCLEOTIDE SEQUENCE [LARGE SCALE GENOMIC DNA]</scope>
    <source>
        <strain evidence="2">DSM 10501 / KC4</strain>
    </source>
</reference>
<dbReference type="HOGENOM" id="CLU_112839_0_0_9"/>
<dbReference type="EMBL" id="CP001785">
    <property type="protein sequence ID" value="ACX51231.1"/>
    <property type="molecule type" value="Genomic_DNA"/>
</dbReference>
<dbReference type="OrthoDB" id="1678992at2"/>
<sequence length="223" mass="25603">MVVRTDTCLLLSCSFCSREEFSPLSRFAVSPERPLHIFCSCGEEKARISTRDRVTYTVEVHCPYCDYPHLFRLKGKKIWNGLEVTRLFCSQTGLEIGYIGPYEKVRHISRTMREELEALIEELGGADYFVNPEVMFEVLYLVEELAEEGGIYCPCGREEVEVEILPDRLVLRCRFCGRKLVVPAQSRSDLQALEEMGHLLLSRSGRAETTSLARRKKGAKRRK</sequence>
<dbReference type="Proteomes" id="UP000002620">
    <property type="component" value="Chromosome"/>
</dbReference>
<dbReference type="RefSeq" id="WP_012818211.1">
    <property type="nucleotide sequence ID" value="NC_013385.1"/>
</dbReference>
<organism evidence="1 2">
    <name type="scientific">Ammonifex degensii (strain DSM 10501 / KC4)</name>
    <dbReference type="NCBI Taxonomy" id="429009"/>
    <lineage>
        <taxon>Bacteria</taxon>
        <taxon>Bacillati</taxon>
        <taxon>Bacillota</taxon>
        <taxon>Clostridia</taxon>
        <taxon>Thermoanaerobacterales</taxon>
        <taxon>Thermoanaerobacteraceae</taxon>
        <taxon>Ammonifex</taxon>
    </lineage>
</organism>
<dbReference type="AlphaFoldDB" id="C9RAC2"/>
<dbReference type="KEGG" id="adg:Adeg_0055"/>
<accession>C9RAC2</accession>
<name>C9RAC2_AMMDK</name>
<dbReference type="eggNOG" id="ENOG5031XS8">
    <property type="taxonomic scope" value="Bacteria"/>
</dbReference>
<evidence type="ECO:0000313" key="2">
    <source>
        <dbReference type="Proteomes" id="UP000002620"/>
    </source>
</evidence>
<evidence type="ECO:0000313" key="1">
    <source>
        <dbReference type="EMBL" id="ACX51231.1"/>
    </source>
</evidence>
<dbReference type="STRING" id="429009.Adeg_0055"/>
<keyword evidence="2" id="KW-1185">Reference proteome</keyword>
<gene>
    <name evidence="1" type="ordered locus">Adeg_0055</name>
</gene>